<dbReference type="Proteomes" id="UP000036681">
    <property type="component" value="Unplaced"/>
</dbReference>
<evidence type="ECO:0000256" key="2">
    <source>
        <dbReference type="SAM" id="MobiDB-lite"/>
    </source>
</evidence>
<dbReference type="GO" id="GO:0005886">
    <property type="term" value="C:plasma membrane"/>
    <property type="evidence" value="ECO:0007669"/>
    <property type="project" value="TreeGrafter"/>
</dbReference>
<dbReference type="AlphaFoldDB" id="A0A0M3ISS2"/>
<dbReference type="GO" id="GO:0098964">
    <property type="term" value="P:anterograde dendritic transport of messenger ribonucleoprotein complex"/>
    <property type="evidence" value="ECO:0007669"/>
    <property type="project" value="TreeGrafter"/>
</dbReference>
<dbReference type="SUPFAM" id="SSF54768">
    <property type="entry name" value="dsRNA-binding domain-like"/>
    <property type="match status" value="2"/>
</dbReference>
<dbReference type="GO" id="GO:0010494">
    <property type="term" value="C:cytoplasmic stress granule"/>
    <property type="evidence" value="ECO:0007669"/>
    <property type="project" value="TreeGrafter"/>
</dbReference>
<dbReference type="GO" id="GO:0043025">
    <property type="term" value="C:neuronal cell body"/>
    <property type="evidence" value="ECO:0007669"/>
    <property type="project" value="TreeGrafter"/>
</dbReference>
<reference evidence="5" key="1">
    <citation type="submission" date="2017-02" db="UniProtKB">
        <authorList>
            <consortium name="WormBaseParasite"/>
        </authorList>
    </citation>
    <scope>IDENTIFICATION</scope>
</reference>
<dbReference type="PANTHER" id="PTHR46054">
    <property type="entry name" value="MATERNAL EFFECT PROTEIN STAUFEN"/>
    <property type="match status" value="1"/>
</dbReference>
<dbReference type="GO" id="GO:0035418">
    <property type="term" value="P:protein localization to synapse"/>
    <property type="evidence" value="ECO:0007669"/>
    <property type="project" value="TreeGrafter"/>
</dbReference>
<protein>
    <submittedName>
        <fullName evidence="5">DRBM domain-containing protein</fullName>
    </submittedName>
</protein>
<feature type="domain" description="DRBM" evidence="3">
    <location>
        <begin position="290"/>
        <end position="329"/>
    </location>
</feature>
<dbReference type="WBParaSite" id="ALUE_0002180001-mRNA-1">
    <property type="protein sequence ID" value="ALUE_0002180001-mRNA-1"/>
    <property type="gene ID" value="ALUE_0002180001"/>
</dbReference>
<dbReference type="GO" id="GO:0003725">
    <property type="term" value="F:double-stranded RNA binding"/>
    <property type="evidence" value="ECO:0007669"/>
    <property type="project" value="TreeGrafter"/>
</dbReference>
<feature type="region of interest" description="Disordered" evidence="2">
    <location>
        <begin position="31"/>
        <end position="112"/>
    </location>
</feature>
<evidence type="ECO:0000256" key="1">
    <source>
        <dbReference type="PROSITE-ProRule" id="PRU00266"/>
    </source>
</evidence>
<proteinExistence type="predicted"/>
<dbReference type="PANTHER" id="PTHR46054:SF3">
    <property type="entry name" value="MATERNAL EFFECT PROTEIN STAUFEN"/>
    <property type="match status" value="1"/>
</dbReference>
<accession>A0A0M3ISS2</accession>
<feature type="compositionally biased region" description="Polar residues" evidence="2">
    <location>
        <begin position="82"/>
        <end position="108"/>
    </location>
</feature>
<name>A0A0M3ISS2_ASCLU</name>
<dbReference type="InterPro" id="IPR051740">
    <property type="entry name" value="DRBM-containing_protein"/>
</dbReference>
<evidence type="ECO:0000313" key="4">
    <source>
        <dbReference type="Proteomes" id="UP000036681"/>
    </source>
</evidence>
<keyword evidence="4" id="KW-1185">Reference proteome</keyword>
<keyword evidence="1" id="KW-0694">RNA-binding</keyword>
<evidence type="ECO:0000259" key="3">
    <source>
        <dbReference type="PROSITE" id="PS50137"/>
    </source>
</evidence>
<feature type="compositionally biased region" description="Basic and acidic residues" evidence="2">
    <location>
        <begin position="54"/>
        <end position="68"/>
    </location>
</feature>
<sequence length="370" mass="41614">MKGKPEFTEDFFLGTLFIKELLVEDGEDRAVEKQAVAKASDEECSEQSTGSMTETHRSREDGEDRAVEKQAVAKASDEECSEQSTGSGSENGASPTPDGSLQSATVNKNGKPKSAISQIHECALQMRMNVEFEELCSSVNECSHAIHFLQDDRIDHDAILEGDIRSPLVLLIRSKREEENLKHASSLCCKLQVILREEGPAHDRHYLLRCKMISPDEVIIADGEGGSKKIAKQNACALMLTKLKSLETSPIFIASSIFKSQKKASIPKEVKRKTIIKDMKMDPEYGHQINPVSRLMQVMQARKENEPKFQLVAEHGQSRYKEFVVEVCITCLFHFLTPRKNSLVRFKRYYEFMQGLDALMRFVMGSDCSI</sequence>
<dbReference type="GO" id="GO:0007281">
    <property type="term" value="P:germ cell development"/>
    <property type="evidence" value="ECO:0007669"/>
    <property type="project" value="TreeGrafter"/>
</dbReference>
<dbReference type="GO" id="GO:0032839">
    <property type="term" value="C:dendrite cytoplasm"/>
    <property type="evidence" value="ECO:0007669"/>
    <property type="project" value="GOC"/>
</dbReference>
<dbReference type="InterPro" id="IPR014720">
    <property type="entry name" value="dsRBD_dom"/>
</dbReference>
<dbReference type="GO" id="GO:0003729">
    <property type="term" value="F:mRNA binding"/>
    <property type="evidence" value="ECO:0007669"/>
    <property type="project" value="TreeGrafter"/>
</dbReference>
<dbReference type="Gene3D" id="3.30.160.20">
    <property type="match status" value="2"/>
</dbReference>
<dbReference type="PROSITE" id="PS50137">
    <property type="entry name" value="DS_RBD"/>
    <property type="match status" value="2"/>
</dbReference>
<evidence type="ECO:0000313" key="5">
    <source>
        <dbReference type="WBParaSite" id="ALUE_0002180001-mRNA-1"/>
    </source>
</evidence>
<organism evidence="4 5">
    <name type="scientific">Ascaris lumbricoides</name>
    <name type="common">Giant roundworm</name>
    <dbReference type="NCBI Taxonomy" id="6252"/>
    <lineage>
        <taxon>Eukaryota</taxon>
        <taxon>Metazoa</taxon>
        <taxon>Ecdysozoa</taxon>
        <taxon>Nematoda</taxon>
        <taxon>Chromadorea</taxon>
        <taxon>Rhabditida</taxon>
        <taxon>Spirurina</taxon>
        <taxon>Ascaridomorpha</taxon>
        <taxon>Ascaridoidea</taxon>
        <taxon>Ascarididae</taxon>
        <taxon>Ascaris</taxon>
    </lineage>
</organism>
<dbReference type="GO" id="GO:0008298">
    <property type="term" value="P:intracellular mRNA localization"/>
    <property type="evidence" value="ECO:0007669"/>
    <property type="project" value="TreeGrafter"/>
</dbReference>
<dbReference type="Pfam" id="PF00035">
    <property type="entry name" value="dsrm"/>
    <property type="match status" value="1"/>
</dbReference>
<feature type="domain" description="DRBM" evidence="3">
    <location>
        <begin position="163"/>
        <end position="245"/>
    </location>
</feature>